<dbReference type="SUPFAM" id="SSF47413">
    <property type="entry name" value="lambda repressor-like DNA-binding domains"/>
    <property type="match status" value="1"/>
</dbReference>
<sequence>MGRSKSDVNNNIKKIIGERVRLLRGDISQGEIARRVGVAQSYLSEIEQGRKSPSLEMLLYFAKIFDTSVAFMLGENDERHRSEVAPSARPAGGDEKEPDCADAMPSPVMLLVTLQHYLSLPGCDIPPQERKMLLLLLDSCRNMLEKQCRRALS</sequence>
<organism evidence="4 5">
    <name type="scientific">Cloacibacillus evryensis</name>
    <dbReference type="NCBI Taxonomy" id="508460"/>
    <lineage>
        <taxon>Bacteria</taxon>
        <taxon>Thermotogati</taxon>
        <taxon>Synergistota</taxon>
        <taxon>Synergistia</taxon>
        <taxon>Synergistales</taxon>
        <taxon>Synergistaceae</taxon>
        <taxon>Cloacibacillus</taxon>
    </lineage>
</organism>
<evidence type="ECO:0000313" key="5">
    <source>
        <dbReference type="Proteomes" id="UP001205919"/>
    </source>
</evidence>
<dbReference type="InterPro" id="IPR010982">
    <property type="entry name" value="Lambda_DNA-bd_dom_sf"/>
</dbReference>
<dbReference type="Pfam" id="PF01381">
    <property type="entry name" value="HTH_3"/>
    <property type="match status" value="1"/>
</dbReference>
<feature type="region of interest" description="Disordered" evidence="2">
    <location>
        <begin position="79"/>
        <end position="99"/>
    </location>
</feature>
<keyword evidence="1" id="KW-0238">DNA-binding</keyword>
<dbReference type="PANTHER" id="PTHR46558">
    <property type="entry name" value="TRACRIPTIONAL REGULATORY PROTEIN-RELATED-RELATED"/>
    <property type="match status" value="1"/>
</dbReference>
<evidence type="ECO:0000259" key="3">
    <source>
        <dbReference type="PROSITE" id="PS50943"/>
    </source>
</evidence>
<proteinExistence type="predicted"/>
<dbReference type="PROSITE" id="PS50943">
    <property type="entry name" value="HTH_CROC1"/>
    <property type="match status" value="1"/>
</dbReference>
<dbReference type="Proteomes" id="UP001205919">
    <property type="component" value="Unassembled WGS sequence"/>
</dbReference>
<dbReference type="Gene3D" id="1.10.260.40">
    <property type="entry name" value="lambda repressor-like DNA-binding domains"/>
    <property type="match status" value="1"/>
</dbReference>
<dbReference type="SMART" id="SM00530">
    <property type="entry name" value="HTH_XRE"/>
    <property type="match status" value="1"/>
</dbReference>
<comment type="caution">
    <text evidence="4">The sequence shown here is derived from an EMBL/GenBank/DDBJ whole genome shotgun (WGS) entry which is preliminary data.</text>
</comment>
<dbReference type="InterPro" id="IPR001387">
    <property type="entry name" value="Cro/C1-type_HTH"/>
</dbReference>
<gene>
    <name evidence="4" type="ORF">NE630_07560</name>
</gene>
<feature type="domain" description="HTH cro/C1-type" evidence="3">
    <location>
        <begin position="27"/>
        <end position="72"/>
    </location>
</feature>
<dbReference type="PANTHER" id="PTHR46558:SF11">
    <property type="entry name" value="HTH-TYPE TRANSCRIPTIONAL REGULATOR XRE"/>
    <property type="match status" value="1"/>
</dbReference>
<dbReference type="CDD" id="cd00093">
    <property type="entry name" value="HTH_XRE"/>
    <property type="match status" value="1"/>
</dbReference>
<evidence type="ECO:0000256" key="1">
    <source>
        <dbReference type="ARBA" id="ARBA00023125"/>
    </source>
</evidence>
<dbReference type="AlphaFoldDB" id="A0AAW5K0Y6"/>
<evidence type="ECO:0000256" key="2">
    <source>
        <dbReference type="SAM" id="MobiDB-lite"/>
    </source>
</evidence>
<accession>A0AAW5K0Y6</accession>
<name>A0AAW5K0Y6_9BACT</name>
<keyword evidence="5" id="KW-1185">Reference proteome</keyword>
<reference evidence="4 5" key="1">
    <citation type="submission" date="2022-06" db="EMBL/GenBank/DDBJ databases">
        <title>Isolation of gut microbiota from human fecal samples.</title>
        <authorList>
            <person name="Pamer E.G."/>
            <person name="Barat B."/>
            <person name="Waligurski E."/>
            <person name="Medina S."/>
            <person name="Paddock L."/>
            <person name="Mostad J."/>
        </authorList>
    </citation>
    <scope>NUCLEOTIDE SEQUENCE [LARGE SCALE GENOMIC DNA]</scope>
    <source>
        <strain evidence="4 5">DFI.9.90</strain>
    </source>
</reference>
<dbReference type="EMBL" id="JANFYT010000013">
    <property type="protein sequence ID" value="MCQ4814286.1"/>
    <property type="molecule type" value="Genomic_DNA"/>
</dbReference>
<dbReference type="RefSeq" id="WP_050805870.1">
    <property type="nucleotide sequence ID" value="NZ_CABKQM010000005.1"/>
</dbReference>
<evidence type="ECO:0000313" key="4">
    <source>
        <dbReference type="EMBL" id="MCQ4814286.1"/>
    </source>
</evidence>
<dbReference type="GO" id="GO:0003677">
    <property type="term" value="F:DNA binding"/>
    <property type="evidence" value="ECO:0007669"/>
    <property type="project" value="UniProtKB-KW"/>
</dbReference>
<dbReference type="GeneID" id="95757886"/>
<protein>
    <submittedName>
        <fullName evidence="4">Helix-turn-helix domain-containing protein</fullName>
    </submittedName>
</protein>